<reference evidence="4 5" key="1">
    <citation type="submission" date="2021-09" db="EMBL/GenBank/DDBJ databases">
        <title>Genomic insights and catalytic innovation underlie evolution of tropane alkaloids biosynthesis.</title>
        <authorList>
            <person name="Wang Y.-J."/>
            <person name="Tian T."/>
            <person name="Huang J.-P."/>
            <person name="Huang S.-X."/>
        </authorList>
    </citation>
    <scope>NUCLEOTIDE SEQUENCE [LARGE SCALE GENOMIC DNA]</scope>
    <source>
        <strain evidence="4">KIB-2018</strain>
        <tissue evidence="4">Leaf</tissue>
    </source>
</reference>
<gene>
    <name evidence="4" type="ORF">K2173_028350</name>
</gene>
<evidence type="ECO:0000256" key="2">
    <source>
        <dbReference type="ARBA" id="ARBA00022472"/>
    </source>
</evidence>
<evidence type="ECO:0000256" key="3">
    <source>
        <dbReference type="ARBA" id="ARBA00022946"/>
    </source>
</evidence>
<protein>
    <recommendedName>
        <fullName evidence="6">Transcription termination factor MTERF15, mitochondrial</fullName>
    </recommendedName>
</protein>
<evidence type="ECO:0000313" key="4">
    <source>
        <dbReference type="EMBL" id="KAJ8773173.1"/>
    </source>
</evidence>
<organism evidence="4 5">
    <name type="scientific">Erythroxylum novogranatense</name>
    <dbReference type="NCBI Taxonomy" id="1862640"/>
    <lineage>
        <taxon>Eukaryota</taxon>
        <taxon>Viridiplantae</taxon>
        <taxon>Streptophyta</taxon>
        <taxon>Embryophyta</taxon>
        <taxon>Tracheophyta</taxon>
        <taxon>Spermatophyta</taxon>
        <taxon>Magnoliopsida</taxon>
        <taxon>eudicotyledons</taxon>
        <taxon>Gunneridae</taxon>
        <taxon>Pentapetalae</taxon>
        <taxon>rosids</taxon>
        <taxon>fabids</taxon>
        <taxon>Malpighiales</taxon>
        <taxon>Erythroxylaceae</taxon>
        <taxon>Erythroxylum</taxon>
    </lineage>
</organism>
<dbReference type="GO" id="GO:0003676">
    <property type="term" value="F:nucleic acid binding"/>
    <property type="evidence" value="ECO:0007669"/>
    <property type="project" value="InterPro"/>
</dbReference>
<sequence>MASTVVPTIAPMNLFKSIFKQLPLPLSNSRSLFFSTTSISRKQVSLANLLQRYGFAPSQLNTFLNRNHFLLSSNLHDIKKSLGILTSFKIPRESIVSLISDCPGVLELQFLKKWEGTFLKFADLAVCPLVIRSVLEHSRKLEIHPDELGKSLKIFKGLGFSEDTMRRVLKIFPELLLIKESDIHRKIDFFVRMGIALDEVHRIFNSFPEVLSFGIEDKLIPLLHEFEDLGFSKNLVRREIISEPQILRMEIGELSRCLELLKTLKCRQSIKSEIFYRGAFRAGFETKLRVDCLCKHGLIRRDAFKVLWKEPRVIIYNIEDIEKKIAFLEKTMGVKVGCLVEVPEYLGVSFEKQIIPRYTVIEHLHAKGALGDEVGLKGMINLSRLRFYNLYVKPYPECEKMYGRFTGVKIQHPKGLWKVFRAERHPETKEDMENIKSFMEGLL</sequence>
<dbReference type="EMBL" id="JAIWQS010000002">
    <property type="protein sequence ID" value="KAJ8773173.1"/>
    <property type="molecule type" value="Genomic_DNA"/>
</dbReference>
<evidence type="ECO:0008006" key="6">
    <source>
        <dbReference type="Google" id="ProtNLM"/>
    </source>
</evidence>
<dbReference type="InterPro" id="IPR038538">
    <property type="entry name" value="MTERF_sf"/>
</dbReference>
<keyword evidence="5" id="KW-1185">Reference proteome</keyword>
<dbReference type="AlphaFoldDB" id="A0AAV8U1V6"/>
<dbReference type="InterPro" id="IPR003690">
    <property type="entry name" value="MTERF"/>
</dbReference>
<dbReference type="Gene3D" id="1.25.70.10">
    <property type="entry name" value="Transcription termination factor 3, mitochondrial"/>
    <property type="match status" value="2"/>
</dbReference>
<dbReference type="GO" id="GO:0006353">
    <property type="term" value="P:DNA-templated transcription termination"/>
    <property type="evidence" value="ECO:0007669"/>
    <property type="project" value="UniProtKB-KW"/>
</dbReference>
<proteinExistence type="inferred from homology"/>
<dbReference type="SMART" id="SM00733">
    <property type="entry name" value="Mterf"/>
    <property type="match status" value="7"/>
</dbReference>
<name>A0AAV8U1V6_9ROSI</name>
<keyword evidence="2" id="KW-0806">Transcription termination</keyword>
<dbReference type="PANTHER" id="PTHR13068">
    <property type="entry name" value="CGI-12 PROTEIN-RELATED"/>
    <property type="match status" value="1"/>
</dbReference>
<comment type="caution">
    <text evidence="4">The sequence shown here is derived from an EMBL/GenBank/DDBJ whole genome shotgun (WGS) entry which is preliminary data.</text>
</comment>
<keyword evidence="2" id="KW-0805">Transcription regulation</keyword>
<accession>A0AAV8U1V6</accession>
<comment type="similarity">
    <text evidence="1">Belongs to the mTERF family.</text>
</comment>
<keyword evidence="2" id="KW-0804">Transcription</keyword>
<dbReference type="Proteomes" id="UP001159364">
    <property type="component" value="Linkage Group LG02"/>
</dbReference>
<keyword evidence="3" id="KW-0809">Transit peptide</keyword>
<dbReference type="Pfam" id="PF02536">
    <property type="entry name" value="mTERF"/>
    <property type="match status" value="2"/>
</dbReference>
<dbReference type="PANTHER" id="PTHR13068:SF23">
    <property type="entry name" value="TRANSCRIPTION TERMINATION FACTOR MTERF15, MITOCHONDRIAL"/>
    <property type="match status" value="1"/>
</dbReference>
<evidence type="ECO:0000313" key="5">
    <source>
        <dbReference type="Proteomes" id="UP001159364"/>
    </source>
</evidence>
<evidence type="ECO:0000256" key="1">
    <source>
        <dbReference type="ARBA" id="ARBA00007692"/>
    </source>
</evidence>